<feature type="coiled-coil region" evidence="14">
    <location>
        <begin position="1792"/>
        <end position="1840"/>
    </location>
</feature>
<keyword evidence="9 14" id="KW-0175">Coiled coil</keyword>
<dbReference type="GO" id="GO:0005856">
    <property type="term" value="C:cytoskeleton"/>
    <property type="evidence" value="ECO:0007669"/>
    <property type="project" value="UniProtKB-SubCell"/>
</dbReference>
<dbReference type="InterPro" id="IPR002017">
    <property type="entry name" value="Spectrin_repeat"/>
</dbReference>
<evidence type="ECO:0000256" key="11">
    <source>
        <dbReference type="ARBA" id="ARBA00023203"/>
    </source>
</evidence>
<evidence type="ECO:0000259" key="16">
    <source>
        <dbReference type="PROSITE" id="PS50021"/>
    </source>
</evidence>
<dbReference type="SUPFAM" id="SSF46966">
    <property type="entry name" value="Spectrin repeat"/>
    <property type="match status" value="15"/>
</dbReference>
<evidence type="ECO:0000256" key="3">
    <source>
        <dbReference type="ARBA" id="ARBA00004245"/>
    </source>
</evidence>
<feature type="compositionally biased region" description="Low complexity" evidence="15">
    <location>
        <begin position="7"/>
        <end position="25"/>
    </location>
</feature>
<dbReference type="GO" id="GO:0030017">
    <property type="term" value="C:sarcomere"/>
    <property type="evidence" value="ECO:0007669"/>
    <property type="project" value="UniProtKB-SubCell"/>
</dbReference>
<dbReference type="PROSITE" id="PS00019">
    <property type="entry name" value="ACTININ_1"/>
    <property type="match status" value="1"/>
</dbReference>
<organism evidence="17 18">
    <name type="scientific">Mytilus coruscus</name>
    <name type="common">Sea mussel</name>
    <dbReference type="NCBI Taxonomy" id="42192"/>
    <lineage>
        <taxon>Eukaryota</taxon>
        <taxon>Metazoa</taxon>
        <taxon>Spiralia</taxon>
        <taxon>Lophotrochozoa</taxon>
        <taxon>Mollusca</taxon>
        <taxon>Bivalvia</taxon>
        <taxon>Autobranchia</taxon>
        <taxon>Pteriomorphia</taxon>
        <taxon>Mytilida</taxon>
        <taxon>Mytiloidea</taxon>
        <taxon>Mytilidae</taxon>
        <taxon>Mytilinae</taxon>
        <taxon>Mytilus</taxon>
    </lineage>
</organism>
<evidence type="ECO:0000256" key="9">
    <source>
        <dbReference type="ARBA" id="ARBA00023054"/>
    </source>
</evidence>
<evidence type="ECO:0000256" key="4">
    <source>
        <dbReference type="ARBA" id="ARBA00008619"/>
    </source>
</evidence>
<evidence type="ECO:0000256" key="13">
    <source>
        <dbReference type="ARBA" id="ARBA00023242"/>
    </source>
</evidence>
<dbReference type="GO" id="GO:0007097">
    <property type="term" value="P:nuclear migration"/>
    <property type="evidence" value="ECO:0007669"/>
    <property type="project" value="TreeGrafter"/>
</dbReference>
<keyword evidence="6" id="KW-0812">Transmembrane</keyword>
<dbReference type="SMART" id="SM00033">
    <property type="entry name" value="CH"/>
    <property type="match status" value="2"/>
</dbReference>
<dbReference type="Pfam" id="PF00435">
    <property type="entry name" value="Spectrin"/>
    <property type="match status" value="5"/>
</dbReference>
<evidence type="ECO:0000313" key="17">
    <source>
        <dbReference type="EMBL" id="CAC5390740.1"/>
    </source>
</evidence>
<evidence type="ECO:0000313" key="18">
    <source>
        <dbReference type="Proteomes" id="UP000507470"/>
    </source>
</evidence>
<dbReference type="GO" id="GO:0034993">
    <property type="term" value="C:meiotic nuclear membrane microtubule tethering complex"/>
    <property type="evidence" value="ECO:0007669"/>
    <property type="project" value="TreeGrafter"/>
</dbReference>
<evidence type="ECO:0000256" key="5">
    <source>
        <dbReference type="ARBA" id="ARBA00022490"/>
    </source>
</evidence>
<dbReference type="CDD" id="cd21243">
    <property type="entry name" value="CH_SYNE1_rpt2"/>
    <property type="match status" value="1"/>
</dbReference>
<feature type="coiled-coil region" evidence="14">
    <location>
        <begin position="2290"/>
        <end position="2372"/>
    </location>
</feature>
<dbReference type="Proteomes" id="UP000507470">
    <property type="component" value="Unassembled WGS sequence"/>
</dbReference>
<feature type="region of interest" description="Disordered" evidence="15">
    <location>
        <begin position="1"/>
        <end position="31"/>
    </location>
</feature>
<evidence type="ECO:0000256" key="12">
    <source>
        <dbReference type="ARBA" id="ARBA00023212"/>
    </source>
</evidence>
<dbReference type="Pfam" id="PF25034">
    <property type="entry name" value="Spectrin_SYNE1"/>
    <property type="match status" value="1"/>
</dbReference>
<keyword evidence="13" id="KW-0539">Nucleus</keyword>
<evidence type="ECO:0000256" key="14">
    <source>
        <dbReference type="SAM" id="Coils"/>
    </source>
</evidence>
<dbReference type="InterPro" id="IPR001589">
    <property type="entry name" value="Actinin_actin-bd_CS"/>
</dbReference>
<dbReference type="PROSITE" id="PS00020">
    <property type="entry name" value="ACTININ_2"/>
    <property type="match status" value="1"/>
</dbReference>
<dbReference type="CDD" id="cd00176">
    <property type="entry name" value="SPEC"/>
    <property type="match status" value="5"/>
</dbReference>
<dbReference type="FunFam" id="1.10.418.10:FF:000037">
    <property type="entry name" value="nesprin-1 isoform X1"/>
    <property type="match status" value="1"/>
</dbReference>
<dbReference type="InterPro" id="IPR018159">
    <property type="entry name" value="Spectrin/alpha-actinin"/>
</dbReference>
<dbReference type="InterPro" id="IPR057057">
    <property type="entry name" value="Spectrin_SYNE1"/>
</dbReference>
<evidence type="ECO:0000256" key="8">
    <source>
        <dbReference type="ARBA" id="ARBA00022989"/>
    </source>
</evidence>
<dbReference type="Gene3D" id="1.10.418.10">
    <property type="entry name" value="Calponin-like domain"/>
    <property type="match status" value="2"/>
</dbReference>
<evidence type="ECO:0000256" key="2">
    <source>
        <dbReference type="ARBA" id="ARBA00004204"/>
    </source>
</evidence>
<comment type="similarity">
    <text evidence="4">Belongs to the nesprin family.</text>
</comment>
<dbReference type="SMART" id="SM00150">
    <property type="entry name" value="SPEC"/>
    <property type="match status" value="15"/>
</dbReference>
<reference evidence="17 18" key="1">
    <citation type="submission" date="2020-06" db="EMBL/GenBank/DDBJ databases">
        <authorList>
            <person name="Li R."/>
            <person name="Bekaert M."/>
        </authorList>
    </citation>
    <scope>NUCLEOTIDE SEQUENCE [LARGE SCALE GENOMIC DNA]</scope>
    <source>
        <strain evidence="18">wild</strain>
    </source>
</reference>
<dbReference type="GO" id="GO:0051015">
    <property type="term" value="F:actin filament binding"/>
    <property type="evidence" value="ECO:0007669"/>
    <property type="project" value="TreeGrafter"/>
</dbReference>
<accession>A0A6J8C6X9</accession>
<proteinExistence type="inferred from homology"/>
<dbReference type="FunFam" id="1.10.418.10:FF:000033">
    <property type="entry name" value="nesprin-1 isoform X1"/>
    <property type="match status" value="1"/>
</dbReference>
<name>A0A6J8C6X9_MYTCO</name>
<keyword evidence="12" id="KW-0206">Cytoskeleton</keyword>
<feature type="coiled-coil region" evidence="14">
    <location>
        <begin position="2485"/>
        <end position="2512"/>
    </location>
</feature>
<dbReference type="InterPro" id="IPR047291">
    <property type="entry name" value="CH_SYNE1_rpt2"/>
</dbReference>
<feature type="domain" description="Calponin-homology (CH)" evidence="16">
    <location>
        <begin position="47"/>
        <end position="151"/>
    </location>
</feature>
<keyword evidence="18" id="KW-1185">Reference proteome</keyword>
<comment type="subcellular location">
    <subcellularLocation>
        <location evidence="3">Cytoplasm</location>
        <location evidence="3">Cytoskeleton</location>
    </subcellularLocation>
    <subcellularLocation>
        <location evidence="2">Cytoplasm</location>
        <location evidence="2">Myofibril</location>
        <location evidence="2">Sarcomere</location>
    </subcellularLocation>
    <subcellularLocation>
        <location evidence="1">Nucleus membrane</location>
    </subcellularLocation>
</comment>
<evidence type="ECO:0000256" key="10">
    <source>
        <dbReference type="ARBA" id="ARBA00023136"/>
    </source>
</evidence>
<protein>
    <submittedName>
        <fullName evidence="17">SYNE1</fullName>
    </submittedName>
</protein>
<evidence type="ECO:0000256" key="1">
    <source>
        <dbReference type="ARBA" id="ARBA00004126"/>
    </source>
</evidence>
<dbReference type="PROSITE" id="PS50021">
    <property type="entry name" value="CH"/>
    <property type="match status" value="2"/>
</dbReference>
<dbReference type="EMBL" id="CACVKT020004598">
    <property type="protein sequence ID" value="CAC5390740.1"/>
    <property type="molecule type" value="Genomic_DNA"/>
</dbReference>
<feature type="coiled-coil region" evidence="14">
    <location>
        <begin position="1311"/>
        <end position="1342"/>
    </location>
</feature>
<keyword evidence="5" id="KW-0963">Cytoplasm</keyword>
<keyword evidence="8" id="KW-1133">Transmembrane helix</keyword>
<dbReference type="InterPro" id="IPR036872">
    <property type="entry name" value="CH_dom_sf"/>
</dbReference>
<dbReference type="OrthoDB" id="18740at2759"/>
<feature type="coiled-coil region" evidence="14">
    <location>
        <begin position="1132"/>
        <end position="1193"/>
    </location>
</feature>
<feature type="domain" description="Calponin-homology (CH)" evidence="16">
    <location>
        <begin position="176"/>
        <end position="281"/>
    </location>
</feature>
<dbReference type="InterPro" id="IPR052403">
    <property type="entry name" value="LINC-complex_assoc"/>
</dbReference>
<keyword evidence="11" id="KW-0009">Actin-binding</keyword>
<dbReference type="PANTHER" id="PTHR47535:SF1">
    <property type="entry name" value="NESPRIN-1"/>
    <property type="match status" value="1"/>
</dbReference>
<dbReference type="SUPFAM" id="SSF47576">
    <property type="entry name" value="Calponin-homology domain, CH-domain"/>
    <property type="match status" value="1"/>
</dbReference>
<gene>
    <name evidence="17" type="ORF">MCOR_25818</name>
</gene>
<sequence length="2746" mass="317418">MERRHSGSLSSLSGATPPGTPRTPTDGNKKGAGIQMQIQQLANEQERVQKKTFTNWMNSYLKQKNMKVENLFEDIKDGVYLLSLLEVLSGDKLKMEKGKLKRVHYVSNISTALNFLEQKKIKLVNINVSDIADGKPSIVLGLIWTIILYFQIEDTFAQNDDTGEQAPLSAIDKFRKNAKKALLAWTANAITKKYGIEVNNFGKSWRDGLAFNAMVHTINPDLVDFDQCRKQSARTNLEQAFSVAESQLGIPRLLDPEDVDVEKPDEKSVMTYVAQFLKAYPEAGEDPSLSKRKNPAEQEISDYNDLLTWIKEEADELLQIVDQPVTDRQAEYMDYLAFKTEFDRRQKIFQRLEEKVVNKKAVKITPKMWQELEPKWRDIAKRTRMWLWKLDASLPGRLGKFGDWLNQAEEMLEIEPENQEDHIEMADQLLKLLNEHKDFFKEMDQNKEFFLQVKRAGKYEGEFIPPPQMDNLHTRLQVVCKEAPKRENLLQYDEFRFRLAGFSAATEEKLKIWLSKLGTQEDVEEMAMDYKDFVQTNNLFANYDKMLSETKKRGDAFRKHVSKEEAAQINQFADEETQKWKTMSAEIRSLQSMFDEGLEQWKRYNGCYDMLIAWITEGEQVMHGGTKEQIEEYFTEIPQYEERLKILNGSANFLIENCQEPIAEEIKQNLDMINGRFMELVKGYQHYKKVEVIGKGTRQEIPKAEELLARSYHSGPFTGNARKNYSKHVESSLVGFETKGFKINLCGTQVAEMESDFKVTTKTAQSLVKDSEQTIVNEMLQTLNVQKEVIVRLRKEIPERIKYLKAVLPNVESLETGILDLNAWLVKGEALLATHKLDGDQRAVEERLEKHKQFFSETTYQKSIVESKNKVHQKVTSTKPKLKNVNFDDVDIPMEETTARFQSCISAAKDWEKKLDNLSRLWRVYSQKEQALASWLQQAQTVLNDNEDDSDSLIRKHKGFFNKIDKRLIDDYLRASQDILMVLDDRDKSELQQDMASMQETWKNVQASAPIKLVKLEFRLPEEIFKEQVDDAEKTLQQEQKQLQRNENVKQTLQKHRQIFNQGPFVPTCTRCLEDMESFAKNLHQLDRNDHNLQDRYDHHLDRWRKLNAAMENIHLQLKQLPERWKEYNQKMNEFKKAVQHVDDLMQALQQEDLTSEEYKDLQNKYQKALRDMNKLAKDGQWLEDNLEELLKDSPEADADEERRKLRDLMGQFVSIQPGMESVTDKSAVFSKAYDFRDELHKRSDWLDEAQRLVNEDPFIDGLEDARAFLGEHENMLKKLGTEGARIQADIDAGRRLQKDRNAPAFVSKTVEELDRKLKDTNEKAKQKHEKLKQKVKEWENYEKSKSDCIQLIKKAEAELEKPPATSGQELAEKDLQSKRELQRTLDKLKGSINDMQKLNAVLAEGASRERKGPLKVEISEIDKRLDNVSTRLNAKLADLEATIAKWTEYYKRLNNFCEWLNTKESNLNDVFENKSAQPEEQLDKANDISREVYENRVTLDNLEKDARGLSQNFRSRETSALKTKLASVRRQWENLCSRAKDRSSALTGSVAHWQMYQNLSQQLLPWMEKAQRYCATELPKCSSLEEAKDLYNLHQSFVKECEEQLPIFEKLNTEAGYLMDQPNVPREIEDLQMRWNDIISSSEDRSHKAEKMYGAWAAYDQEISNFDEVLDKLQGRLAEEPNLHSTDVQVLEHELAIGKTLQEEIKSHQPHLRALEKQFEQVKKHASPEGVQALQSKMDAVKLAYNKTSEDAAERQNMVGAAVRHRQDFYGQLQDFEKWLKKSQRKLDTGNEIYADEVPDLQAKLKELRAECEGHEPMFNALTQEFKDLIQNCSEEEAAMLRDRFDRMMAGYSKVEDLIKNREDLCEQWVNYSGDQKDVQAKLKSLQQKLQQPDISEEEVNKINKEVEALRKSMAPWNRKKEQLDDLMGTAQLVIKDRATQRTLHFGTELQALENMCDSVSTNASQKQGHLSELHQLWDEFDNRKGNLLGKLQTLGDKIQNSKVDSSSLQGIKELVNEIEEARDDMYAMNPEYEQLRELGRQLQQADTTKGGNATESLRQVNKAWDQVQALLSDKYQTYSGVANLWQQYNDNKQNVGRVLDDVQPQVQQEMAFTSPDEVKKALDQHKNAEFELHANQSQLDQMNNKGLQLLEELKNCPNFDVSVLERDLDEVNHKWETSNSEIEQHKENLEAQLICWDQVMSGKEEIESWMNTMNTKLADSLTHFDDAVSVESCLMKYKEEAPYYADVISEVQQKIADLQELNKGRPIPELSNSQDEIQEKFDKSSTMANQLEAIMANFSDERTNLQRAIEQETDAINRIKDKLAKCDDVSGSDEDLVRRLQNTKELQKELEEHERNIKALQDKTAALQNKYPSAETSNLAKDAVVLGKKFDTVVNRGDKIADMLESTLEQHCQDAQLQEQRWLNAAKEKLAWCGDISGDRYSVEGKLATIKDLIAGLKDGEQKKDLAAAKLDTLKAVLPRERQAELERQRKQADKEFQDLVKQLQQTQNKLEGSVDQWMEYDNKYEGLSQWIKDMEGKVRNEGNLKADLPGKTQQAEHFSDLNEDIQRHRPQFEALRNEASEISNTTGDGRTATYAAQLLSRYETLANNVNEQCERCDQNAEQHQDYLNKHKHCTDWLEGALQQLEDCSDLADDQDSLQAKLQNVEDILADKEEGLAKFNAALEAGEKLYPNTSNTGREAVRKDLRALRERNGNRSTTNSMTPSVRWKVAACSGLLLMIIMTSC</sequence>
<feature type="coiled-coil region" evidence="14">
    <location>
        <begin position="1022"/>
        <end position="1056"/>
    </location>
</feature>
<dbReference type="Pfam" id="PF00307">
    <property type="entry name" value="CH"/>
    <property type="match status" value="2"/>
</dbReference>
<dbReference type="GO" id="GO:0005640">
    <property type="term" value="C:nuclear outer membrane"/>
    <property type="evidence" value="ECO:0007669"/>
    <property type="project" value="TreeGrafter"/>
</dbReference>
<keyword evidence="7" id="KW-0677">Repeat</keyword>
<dbReference type="Gene3D" id="1.20.58.60">
    <property type="match status" value="12"/>
</dbReference>
<evidence type="ECO:0000256" key="15">
    <source>
        <dbReference type="SAM" id="MobiDB-lite"/>
    </source>
</evidence>
<dbReference type="InterPro" id="IPR001715">
    <property type="entry name" value="CH_dom"/>
</dbReference>
<evidence type="ECO:0000256" key="6">
    <source>
        <dbReference type="ARBA" id="ARBA00022692"/>
    </source>
</evidence>
<keyword evidence="10" id="KW-0472">Membrane</keyword>
<dbReference type="PANTHER" id="PTHR47535">
    <property type="entry name" value="MUSCLE-SPECIFIC PROTEIN 300 KDA, ISOFORM G"/>
    <property type="match status" value="1"/>
</dbReference>
<evidence type="ECO:0000256" key="7">
    <source>
        <dbReference type="ARBA" id="ARBA00022737"/>
    </source>
</evidence>